<dbReference type="EMBL" id="MNCJ02000332">
    <property type="protein sequence ID" value="KAF5757605.1"/>
    <property type="molecule type" value="Genomic_DNA"/>
</dbReference>
<reference evidence="2" key="2">
    <citation type="submission" date="2017-02" db="EMBL/GenBank/DDBJ databases">
        <title>Sunflower complete genome.</title>
        <authorList>
            <person name="Langlade N."/>
            <person name="Munos S."/>
        </authorList>
    </citation>
    <scope>NUCLEOTIDE SEQUENCE [LARGE SCALE GENOMIC DNA]</scope>
    <source>
        <tissue evidence="2">Leaves</tissue>
    </source>
</reference>
<dbReference type="InParanoid" id="A0A251RW29"/>
<evidence type="ECO:0000313" key="2">
    <source>
        <dbReference type="EMBL" id="OTF90433.1"/>
    </source>
</evidence>
<dbReference type="Gramene" id="mRNA:HanXRQr2_Chr17g0828681">
    <property type="protein sequence ID" value="CDS:HanXRQr2_Chr17g0828681.1"/>
    <property type="gene ID" value="HanXRQr2_Chr17g0828681"/>
</dbReference>
<organism evidence="2 3">
    <name type="scientific">Helianthus annuus</name>
    <name type="common">Common sunflower</name>
    <dbReference type="NCBI Taxonomy" id="4232"/>
    <lineage>
        <taxon>Eukaryota</taxon>
        <taxon>Viridiplantae</taxon>
        <taxon>Streptophyta</taxon>
        <taxon>Embryophyta</taxon>
        <taxon>Tracheophyta</taxon>
        <taxon>Spermatophyta</taxon>
        <taxon>Magnoliopsida</taxon>
        <taxon>eudicotyledons</taxon>
        <taxon>Gunneridae</taxon>
        <taxon>Pentapetalae</taxon>
        <taxon>asterids</taxon>
        <taxon>campanulids</taxon>
        <taxon>Asterales</taxon>
        <taxon>Asteraceae</taxon>
        <taxon>Asteroideae</taxon>
        <taxon>Heliantheae alliance</taxon>
        <taxon>Heliantheae</taxon>
        <taxon>Helianthus</taxon>
    </lineage>
</organism>
<accession>A0A251RW29</accession>
<protein>
    <submittedName>
        <fullName evidence="2">Uncharacterized protein</fullName>
    </submittedName>
</protein>
<dbReference type="AlphaFoldDB" id="A0A251RW29"/>
<proteinExistence type="predicted"/>
<gene>
    <name evidence="2" type="ORF">HannXRQ_Chr16g0499591</name>
    <name evidence="1" type="ORF">HanXRQr2_Chr17g0828681</name>
</gene>
<sequence>MRPTFTHPTPPFFSLCCLWLHPYSDQNTTITLKSQPPPPSNPNYCHHLTSSLDSCRHLLTPS</sequence>
<dbReference type="Proteomes" id="UP000215914">
    <property type="component" value="Chromosome 16"/>
</dbReference>
<reference evidence="1 3" key="1">
    <citation type="journal article" date="2017" name="Nature">
        <title>The sunflower genome provides insights into oil metabolism, flowering and Asterid evolution.</title>
        <authorList>
            <person name="Badouin H."/>
            <person name="Gouzy J."/>
            <person name="Grassa C.J."/>
            <person name="Murat F."/>
            <person name="Staton S.E."/>
            <person name="Cottret L."/>
            <person name="Lelandais-Briere C."/>
            <person name="Owens G.L."/>
            <person name="Carrere S."/>
            <person name="Mayjonade B."/>
            <person name="Legrand L."/>
            <person name="Gill N."/>
            <person name="Kane N.C."/>
            <person name="Bowers J.E."/>
            <person name="Hubner S."/>
            <person name="Bellec A."/>
            <person name="Berard A."/>
            <person name="Berges H."/>
            <person name="Blanchet N."/>
            <person name="Boniface M.C."/>
            <person name="Brunel D."/>
            <person name="Catrice O."/>
            <person name="Chaidir N."/>
            <person name="Claudel C."/>
            <person name="Donnadieu C."/>
            <person name="Faraut T."/>
            <person name="Fievet G."/>
            <person name="Helmstetter N."/>
            <person name="King M."/>
            <person name="Knapp S.J."/>
            <person name="Lai Z."/>
            <person name="Le Paslier M.C."/>
            <person name="Lippi Y."/>
            <person name="Lorenzon L."/>
            <person name="Mandel J.R."/>
            <person name="Marage G."/>
            <person name="Marchand G."/>
            <person name="Marquand E."/>
            <person name="Bret-Mestries E."/>
            <person name="Morien E."/>
            <person name="Nambeesan S."/>
            <person name="Nguyen T."/>
            <person name="Pegot-Espagnet P."/>
            <person name="Pouilly N."/>
            <person name="Raftis F."/>
            <person name="Sallet E."/>
            <person name="Schiex T."/>
            <person name="Thomas J."/>
            <person name="Vandecasteele C."/>
            <person name="Vares D."/>
            <person name="Vear F."/>
            <person name="Vautrin S."/>
            <person name="Crespi M."/>
            <person name="Mangin B."/>
            <person name="Burke J.M."/>
            <person name="Salse J."/>
            <person name="Munos S."/>
            <person name="Vincourt P."/>
            <person name="Rieseberg L.H."/>
            <person name="Langlade N.B."/>
        </authorList>
    </citation>
    <scope>NUCLEOTIDE SEQUENCE [LARGE SCALE GENOMIC DNA]</scope>
    <source>
        <strain evidence="3">cv. SF193</strain>
        <tissue evidence="1">Leaves</tissue>
    </source>
</reference>
<name>A0A251RW29_HELAN</name>
<dbReference type="EMBL" id="CM007905">
    <property type="protein sequence ID" value="OTF90433.1"/>
    <property type="molecule type" value="Genomic_DNA"/>
</dbReference>
<evidence type="ECO:0000313" key="3">
    <source>
        <dbReference type="Proteomes" id="UP000215914"/>
    </source>
</evidence>
<keyword evidence="3" id="KW-1185">Reference proteome</keyword>
<evidence type="ECO:0000313" key="1">
    <source>
        <dbReference type="EMBL" id="KAF5757605.1"/>
    </source>
</evidence>
<reference evidence="1" key="3">
    <citation type="submission" date="2020-06" db="EMBL/GenBank/DDBJ databases">
        <title>Helianthus annuus Genome sequencing and assembly Release 2.</title>
        <authorList>
            <person name="Gouzy J."/>
            <person name="Langlade N."/>
            <person name="Munos S."/>
        </authorList>
    </citation>
    <scope>NUCLEOTIDE SEQUENCE</scope>
    <source>
        <tissue evidence="1">Leaves</tissue>
    </source>
</reference>